<dbReference type="EMBL" id="JRYR02000001">
    <property type="protein sequence ID" value="OHX65790.1"/>
    <property type="molecule type" value="Genomic_DNA"/>
</dbReference>
<accession>A0A1S1YXS5</accession>
<evidence type="ECO:0000313" key="1">
    <source>
        <dbReference type="EMBL" id="OHX65790.1"/>
    </source>
</evidence>
<reference evidence="1 2" key="1">
    <citation type="journal article" date="2012" name="Int. J. Syst. Evol. Microbiol.">
        <title>Flammeovirga pacifica sp. nov., isolated from deep-sea sediment.</title>
        <authorList>
            <person name="Xu H."/>
            <person name="Fu Y."/>
            <person name="Yang N."/>
            <person name="Ding Z."/>
            <person name="Lai Q."/>
            <person name="Zeng R."/>
        </authorList>
    </citation>
    <scope>NUCLEOTIDE SEQUENCE [LARGE SCALE GENOMIC DNA]</scope>
    <source>
        <strain evidence="2">DSM 24597 / LMG 26175 / WPAGA1</strain>
    </source>
</reference>
<evidence type="ECO:0000313" key="2">
    <source>
        <dbReference type="Proteomes" id="UP000179797"/>
    </source>
</evidence>
<proteinExistence type="predicted"/>
<gene>
    <name evidence="1" type="ORF">NH26_05210</name>
</gene>
<dbReference type="Proteomes" id="UP000179797">
    <property type="component" value="Unassembled WGS sequence"/>
</dbReference>
<dbReference type="RefSeq" id="WP_044222509.1">
    <property type="nucleotide sequence ID" value="NZ_JRYR02000001.1"/>
</dbReference>
<comment type="caution">
    <text evidence="1">The sequence shown here is derived from an EMBL/GenBank/DDBJ whole genome shotgun (WGS) entry which is preliminary data.</text>
</comment>
<protein>
    <submittedName>
        <fullName evidence="1">Uncharacterized protein</fullName>
    </submittedName>
</protein>
<name>A0A1S1YXS5_FLAPC</name>
<dbReference type="OrthoDB" id="1256414at2"/>
<dbReference type="AlphaFoldDB" id="A0A1S1YXS5"/>
<keyword evidence="2" id="KW-1185">Reference proteome</keyword>
<organism evidence="1 2">
    <name type="scientific">Flammeovirga pacifica</name>
    <dbReference type="NCBI Taxonomy" id="915059"/>
    <lineage>
        <taxon>Bacteria</taxon>
        <taxon>Pseudomonadati</taxon>
        <taxon>Bacteroidota</taxon>
        <taxon>Cytophagia</taxon>
        <taxon>Cytophagales</taxon>
        <taxon>Flammeovirgaceae</taxon>
        <taxon>Flammeovirga</taxon>
    </lineage>
</organism>
<dbReference type="STRING" id="915059.NH26_05210"/>
<sequence>MLHDLYLSGIQNINRYPHLTVTGSFTGDEFPSTESFITDQSGKTKLFLGAQMENGGLHSLVDDNKEKLFNVNMQIMFNDKGNFTGVRQGETTYSVEDWNKKVQTDFER</sequence>